<evidence type="ECO:0000259" key="11">
    <source>
        <dbReference type="PROSITE" id="PS50259"/>
    </source>
</evidence>
<evidence type="ECO:0000256" key="8">
    <source>
        <dbReference type="ARBA" id="ARBA00023224"/>
    </source>
</evidence>
<organism evidence="13">
    <name type="scientific">Ditylum brightwellii</name>
    <dbReference type="NCBI Taxonomy" id="49249"/>
    <lineage>
        <taxon>Eukaryota</taxon>
        <taxon>Sar</taxon>
        <taxon>Stramenopiles</taxon>
        <taxon>Ochrophyta</taxon>
        <taxon>Bacillariophyta</taxon>
        <taxon>Mediophyceae</taxon>
        <taxon>Lithodesmiophycidae</taxon>
        <taxon>Lithodesmiales</taxon>
        <taxon>Lithodesmiaceae</taxon>
        <taxon>Ditylum</taxon>
    </lineage>
</organism>
<name>A0A6V2K2C7_9STRA</name>
<keyword evidence="7" id="KW-0325">Glycoprotein</keyword>
<sequence>MGVGEDGSCHIAALLPFTEIGMGGNRRKQRRYATQHAFSNMAAALMAMEDFNARDSRIVPELSDDEFTECDVKLSLSVLDDGSSNDFTVSNLLNHINDMSGEICGIAGVNNNFAAREAAVLGAAFDVPYITHAAETSKISRTPLYRLSAKISADEFFRADALIKYLASIGRTHIMLVYSAVHEDIIRVITLAGKENGVDVRTEIFQPPFASTGVGSPLDAMRRVKESGFRTIVLAPARVPHLVHIAQAAQDVGIDTDEYLWFAYDVVDLDIIAESVKTQPGDPLDNLYSGMGSVRTLDGFAFKDDDAFLQAWKENDKEFVSRLNTLNPIAPQMPGFIFAQPNYFQDERNFPILFSSFMYDTVVALGMGACRARNIMINNGTSSPLQIPQQVNFNPGLNLQYNETVKLQFQGASGMVNLLDGFSYTRDIDTFTFGAYNVRPKLEFDEMQNVSKHRYEYFLTSQRLPGEEYSEINPFIYADGRTTPPSLQREAFENNFLSSGIRATGLSLVAIGIAINLIMATWVFINRKKRPVRVSQPLFLGFICFGSITSLISIILISFDESYGVSATYLGKMCNAALWFFFLGYLIVYSTIFSKLWRINKVLSLRRRVVKPIHVAAPATILITCAIIVLVVWVIVDPLKWDRQTIDDFTGETFGRCSSRYVTVYISVLTALCVIATFIAGIMAYKCKDISDEFAETRYIFTAILTQVQVWIIGIPIIILVNSMSVNATYIAKALLVFIFAVSVVLLVIGPKILSSLGIGLGENNRKRGKFGSKDKTSKDKAGDNASGVHVSGFNPPSPASTISGVKSTVVDK</sequence>
<feature type="transmembrane region" description="Helical" evidence="10">
    <location>
        <begin position="577"/>
        <end position="594"/>
    </location>
</feature>
<feature type="transmembrane region" description="Helical" evidence="10">
    <location>
        <begin position="615"/>
        <end position="636"/>
    </location>
</feature>
<dbReference type="SUPFAM" id="SSF53822">
    <property type="entry name" value="Periplasmic binding protein-like I"/>
    <property type="match status" value="1"/>
</dbReference>
<dbReference type="EMBL" id="HBNS01036998">
    <property type="protein sequence ID" value="CAE4633823.1"/>
    <property type="molecule type" value="Transcribed_RNA"/>
</dbReference>
<feature type="domain" description="G-protein coupled receptors family 3 profile" evidence="11">
    <location>
        <begin position="551"/>
        <end position="753"/>
    </location>
</feature>
<accession>A0A6V2K2C7</accession>
<keyword evidence="2 10" id="KW-0812">Transmembrane</keyword>
<dbReference type="Gene3D" id="3.40.50.2300">
    <property type="match status" value="2"/>
</dbReference>
<evidence type="ECO:0000256" key="10">
    <source>
        <dbReference type="SAM" id="Phobius"/>
    </source>
</evidence>
<feature type="transmembrane region" description="Helical" evidence="10">
    <location>
        <begin position="664"/>
        <end position="687"/>
    </location>
</feature>
<dbReference type="GO" id="GO:0038039">
    <property type="term" value="C:G protein-coupled receptor heterodimeric complex"/>
    <property type="evidence" value="ECO:0007669"/>
    <property type="project" value="TreeGrafter"/>
</dbReference>
<evidence type="ECO:0000256" key="7">
    <source>
        <dbReference type="ARBA" id="ARBA00023180"/>
    </source>
</evidence>
<feature type="transmembrane region" description="Helical" evidence="10">
    <location>
        <begin position="505"/>
        <end position="525"/>
    </location>
</feature>
<dbReference type="Pfam" id="PF00003">
    <property type="entry name" value="7tm_3"/>
    <property type="match status" value="1"/>
</dbReference>
<evidence type="ECO:0000256" key="2">
    <source>
        <dbReference type="ARBA" id="ARBA00022692"/>
    </source>
</evidence>
<comment type="subcellular location">
    <subcellularLocation>
        <location evidence="1">Membrane</location>
        <topology evidence="1">Multi-pass membrane protein</topology>
    </subcellularLocation>
</comment>
<evidence type="ECO:0000256" key="1">
    <source>
        <dbReference type="ARBA" id="ARBA00004141"/>
    </source>
</evidence>
<feature type="compositionally biased region" description="Basic and acidic residues" evidence="9">
    <location>
        <begin position="772"/>
        <end position="783"/>
    </location>
</feature>
<proteinExistence type="predicted"/>
<evidence type="ECO:0000256" key="4">
    <source>
        <dbReference type="ARBA" id="ARBA00023040"/>
    </source>
</evidence>
<keyword evidence="3 10" id="KW-1133">Transmembrane helix</keyword>
<keyword evidence="4" id="KW-0297">G-protein coupled receptor</keyword>
<evidence type="ECO:0000256" key="5">
    <source>
        <dbReference type="ARBA" id="ARBA00023136"/>
    </source>
</evidence>
<dbReference type="PANTHER" id="PTHR10519:SF20">
    <property type="entry name" value="G-PROTEIN COUPLED RECEPTOR 156-RELATED"/>
    <property type="match status" value="1"/>
</dbReference>
<dbReference type="GO" id="GO:0004965">
    <property type="term" value="F:G protein-coupled GABA receptor activity"/>
    <property type="evidence" value="ECO:0007669"/>
    <property type="project" value="InterPro"/>
</dbReference>
<feature type="transmembrane region" description="Helical" evidence="10">
    <location>
        <begin position="699"/>
        <end position="724"/>
    </location>
</feature>
<feature type="transmembrane region" description="Helical" evidence="10">
    <location>
        <begin position="537"/>
        <end position="557"/>
    </location>
</feature>
<reference evidence="13" key="1">
    <citation type="submission" date="2021-01" db="EMBL/GenBank/DDBJ databases">
        <authorList>
            <person name="Corre E."/>
            <person name="Pelletier E."/>
            <person name="Niang G."/>
            <person name="Scheremetjew M."/>
            <person name="Finn R."/>
            <person name="Kale V."/>
            <person name="Holt S."/>
            <person name="Cochrane G."/>
            <person name="Meng A."/>
            <person name="Brown T."/>
            <person name="Cohen L."/>
        </authorList>
    </citation>
    <scope>NUCLEOTIDE SEQUENCE</scope>
    <source>
        <strain evidence="13">GSO104</strain>
    </source>
</reference>
<dbReference type="PROSITE" id="PS50259">
    <property type="entry name" value="G_PROTEIN_RECEP_F3_4"/>
    <property type="match status" value="1"/>
</dbReference>
<evidence type="ECO:0000256" key="9">
    <source>
        <dbReference type="SAM" id="MobiDB-lite"/>
    </source>
</evidence>
<evidence type="ECO:0000256" key="3">
    <source>
        <dbReference type="ARBA" id="ARBA00022989"/>
    </source>
</evidence>
<evidence type="ECO:0000313" key="13">
    <source>
        <dbReference type="EMBL" id="CAE4633825.1"/>
    </source>
</evidence>
<keyword evidence="8" id="KW-0807">Transducer</keyword>
<feature type="transmembrane region" description="Helical" evidence="10">
    <location>
        <begin position="730"/>
        <end position="749"/>
    </location>
</feature>
<protein>
    <recommendedName>
        <fullName evidence="11">G-protein coupled receptors family 3 profile domain-containing protein</fullName>
    </recommendedName>
</protein>
<keyword evidence="6" id="KW-0675">Receptor</keyword>
<dbReference type="EMBL" id="HBNS01036999">
    <property type="protein sequence ID" value="CAE4633825.1"/>
    <property type="molecule type" value="Transcribed_RNA"/>
</dbReference>
<dbReference type="PANTHER" id="PTHR10519">
    <property type="entry name" value="GABA-B RECEPTOR"/>
    <property type="match status" value="1"/>
</dbReference>
<dbReference type="InterPro" id="IPR002455">
    <property type="entry name" value="GPCR3_GABA-B"/>
</dbReference>
<feature type="region of interest" description="Disordered" evidence="9">
    <location>
        <begin position="769"/>
        <end position="813"/>
    </location>
</feature>
<dbReference type="InterPro" id="IPR028082">
    <property type="entry name" value="Peripla_BP_I"/>
</dbReference>
<evidence type="ECO:0000313" key="12">
    <source>
        <dbReference type="EMBL" id="CAE4633823.1"/>
    </source>
</evidence>
<dbReference type="Pfam" id="PF01094">
    <property type="entry name" value="ANF_receptor"/>
    <property type="match status" value="1"/>
</dbReference>
<dbReference type="InterPro" id="IPR017978">
    <property type="entry name" value="GPCR_3_C"/>
</dbReference>
<dbReference type="InterPro" id="IPR000337">
    <property type="entry name" value="GPCR_3"/>
</dbReference>
<keyword evidence="5 10" id="KW-0472">Membrane</keyword>
<gene>
    <name evidence="12" type="ORF">DBRI00130_LOCUS28902</name>
    <name evidence="13" type="ORF">DBRI00130_LOCUS28903</name>
</gene>
<evidence type="ECO:0000256" key="6">
    <source>
        <dbReference type="ARBA" id="ARBA00023170"/>
    </source>
</evidence>
<dbReference type="AlphaFoldDB" id="A0A6V2K2C7"/>
<dbReference type="PRINTS" id="PR00248">
    <property type="entry name" value="GPCRMGR"/>
</dbReference>
<dbReference type="InterPro" id="IPR001828">
    <property type="entry name" value="ANF_lig-bd_rcpt"/>
</dbReference>